<dbReference type="InterPro" id="IPR000914">
    <property type="entry name" value="SBP_5_dom"/>
</dbReference>
<evidence type="ECO:0000256" key="3">
    <source>
        <dbReference type="ARBA" id="ARBA00022448"/>
    </source>
</evidence>
<keyword evidence="3" id="KW-0813">Transport</keyword>
<dbReference type="SUPFAM" id="SSF53850">
    <property type="entry name" value="Periplasmic binding protein-like II"/>
    <property type="match status" value="1"/>
</dbReference>
<evidence type="ECO:0000256" key="4">
    <source>
        <dbReference type="ARBA" id="ARBA00022729"/>
    </source>
</evidence>
<evidence type="ECO:0000313" key="8">
    <source>
        <dbReference type="Proteomes" id="UP001208771"/>
    </source>
</evidence>
<dbReference type="PIRSF" id="PIRSF002741">
    <property type="entry name" value="MppA"/>
    <property type="match status" value="1"/>
</dbReference>
<dbReference type="AlphaFoldDB" id="A0AAE3N0F7"/>
<dbReference type="Gene3D" id="3.90.76.10">
    <property type="entry name" value="Dipeptide-binding Protein, Domain 1"/>
    <property type="match status" value="1"/>
</dbReference>
<dbReference type="EMBL" id="JANFPI010000003">
    <property type="protein sequence ID" value="MCX8997439.1"/>
    <property type="molecule type" value="Genomic_DNA"/>
</dbReference>
<evidence type="ECO:0000256" key="1">
    <source>
        <dbReference type="ARBA" id="ARBA00004418"/>
    </source>
</evidence>
<comment type="caution">
    <text evidence="7">The sequence shown here is derived from an EMBL/GenBank/DDBJ whole genome shotgun (WGS) entry which is preliminary data.</text>
</comment>
<protein>
    <submittedName>
        <fullName evidence="7">ABC transporter substrate-binding protein</fullName>
    </submittedName>
</protein>
<evidence type="ECO:0000256" key="2">
    <source>
        <dbReference type="ARBA" id="ARBA00005695"/>
    </source>
</evidence>
<dbReference type="GO" id="GO:0043190">
    <property type="term" value="C:ATP-binding cassette (ABC) transporter complex"/>
    <property type="evidence" value="ECO:0007669"/>
    <property type="project" value="InterPro"/>
</dbReference>
<evidence type="ECO:0000313" key="7">
    <source>
        <dbReference type="EMBL" id="MCX8997439.1"/>
    </source>
</evidence>
<keyword evidence="4 5" id="KW-0732">Signal</keyword>
<dbReference type="PANTHER" id="PTHR30290:SF9">
    <property type="entry name" value="OLIGOPEPTIDE-BINDING PROTEIN APPA"/>
    <property type="match status" value="1"/>
</dbReference>
<dbReference type="GO" id="GO:0030288">
    <property type="term" value="C:outer membrane-bounded periplasmic space"/>
    <property type="evidence" value="ECO:0007669"/>
    <property type="project" value="UniProtKB-ARBA"/>
</dbReference>
<dbReference type="PANTHER" id="PTHR30290">
    <property type="entry name" value="PERIPLASMIC BINDING COMPONENT OF ABC TRANSPORTER"/>
    <property type="match status" value="1"/>
</dbReference>
<dbReference type="InterPro" id="IPR030678">
    <property type="entry name" value="Peptide/Ni-bd"/>
</dbReference>
<dbReference type="Gene3D" id="3.10.105.10">
    <property type="entry name" value="Dipeptide-binding Protein, Domain 3"/>
    <property type="match status" value="1"/>
</dbReference>
<feature type="signal peptide" evidence="5">
    <location>
        <begin position="1"/>
        <end position="25"/>
    </location>
</feature>
<evidence type="ECO:0000259" key="6">
    <source>
        <dbReference type="Pfam" id="PF00496"/>
    </source>
</evidence>
<dbReference type="Pfam" id="PF00496">
    <property type="entry name" value="SBP_bac_5"/>
    <property type="match status" value="1"/>
</dbReference>
<sequence>MISRTFKPLRAAAVALTLLSGTALAGPADNSLVWSTDREVNLPFVWWDTTSEIATTMHHVFDTLVYRNPETLEYEPLLATSWSWVDDRTLEFVLREGVTFHDGTPFGADDVVDTFAHLTDPAAKVLNASLVNWVESVEKLDEYRIRIHMAKPYPAALEFLAGSRDVILPSEAWAGLPTAADGTRDYTKLLPVGTGPYRMTEFRPGESFTLTRNEAYFDGPKGKPAIGTIVFRTIPDQETRLAELMVGNVDWLMDVPPDMAEQLSAMPELEVVEGPDLRFAYIALDRTARAGLEPLKDVRVRRAIAHAIDRQAIASALVGPGAKVIDAACFPTQVGCTDDVARYEYDPEKAKALLAEAGYADGFTLPLGAYRERPQAEAVIGYLRSVGIPVNLRYMQWVGLREEIVNNRLPAALRTWASSGLNDVIGSASVLLKMQPDDLCQSPEIAAALEKGDTTVDPDARKAAYAEAFRMIADEVCWVPLYTYAKLYAYSDKLDFHPTQDGFPLFYTARWKD</sequence>
<name>A0AAE3N0F7_9HYPH</name>
<comment type="similarity">
    <text evidence="2">Belongs to the bacterial solute-binding protein 5 family.</text>
</comment>
<proteinExistence type="inferred from homology"/>
<gene>
    <name evidence="7" type="ORF">NOF55_09995</name>
</gene>
<feature type="domain" description="Solute-binding protein family 5" evidence="6">
    <location>
        <begin position="73"/>
        <end position="421"/>
    </location>
</feature>
<accession>A0AAE3N0F7</accession>
<dbReference type="Proteomes" id="UP001208771">
    <property type="component" value="Unassembled WGS sequence"/>
</dbReference>
<dbReference type="GO" id="GO:1904680">
    <property type="term" value="F:peptide transmembrane transporter activity"/>
    <property type="evidence" value="ECO:0007669"/>
    <property type="project" value="TreeGrafter"/>
</dbReference>
<comment type="subcellular location">
    <subcellularLocation>
        <location evidence="1">Periplasm</location>
    </subcellularLocation>
</comment>
<organism evidence="7 8">
    <name type="scientific">Ectorhizobium quercum</name>
    <dbReference type="NCBI Taxonomy" id="2965071"/>
    <lineage>
        <taxon>Bacteria</taxon>
        <taxon>Pseudomonadati</taxon>
        <taxon>Pseudomonadota</taxon>
        <taxon>Alphaproteobacteria</taxon>
        <taxon>Hyphomicrobiales</taxon>
        <taxon>Rhizobiaceae</taxon>
        <taxon>Ectorhizobium</taxon>
    </lineage>
</organism>
<dbReference type="Gene3D" id="3.40.190.10">
    <property type="entry name" value="Periplasmic binding protein-like II"/>
    <property type="match status" value="1"/>
</dbReference>
<dbReference type="CDD" id="cd08515">
    <property type="entry name" value="PBP2_NikA_DppA_OppA_like_10"/>
    <property type="match status" value="1"/>
</dbReference>
<evidence type="ECO:0000256" key="5">
    <source>
        <dbReference type="SAM" id="SignalP"/>
    </source>
</evidence>
<keyword evidence="8" id="KW-1185">Reference proteome</keyword>
<dbReference type="RefSeq" id="WP_306411227.1">
    <property type="nucleotide sequence ID" value="NZ_JANFPI010000003.1"/>
</dbReference>
<dbReference type="GO" id="GO:0015833">
    <property type="term" value="P:peptide transport"/>
    <property type="evidence" value="ECO:0007669"/>
    <property type="project" value="TreeGrafter"/>
</dbReference>
<feature type="chain" id="PRO_5042002476" evidence="5">
    <location>
        <begin position="26"/>
        <end position="513"/>
    </location>
</feature>
<reference evidence="7" key="1">
    <citation type="submission" date="2022-07" db="EMBL/GenBank/DDBJ databases">
        <title>Ectorhizobium quercum gen.nov., sp. nov.</title>
        <authorList>
            <person name="Ma T."/>
            <person name="Li Y."/>
        </authorList>
    </citation>
    <scope>NUCLEOTIDE SEQUENCE</scope>
    <source>
        <strain evidence="7">BDR2-2</strain>
    </source>
</reference>
<dbReference type="InterPro" id="IPR039424">
    <property type="entry name" value="SBP_5"/>
</dbReference>